<dbReference type="PANTHER" id="PTHR47058">
    <property type="entry name" value="REPLICATION PROTEIN A 14 KDA SUBUNIT A-RELATED"/>
    <property type="match status" value="1"/>
</dbReference>
<dbReference type="GO" id="GO:0031981">
    <property type="term" value="C:nuclear lumen"/>
    <property type="evidence" value="ECO:0007669"/>
    <property type="project" value="UniProtKB-ARBA"/>
</dbReference>
<dbReference type="EnsemblPlants" id="Kaladp0095s0173.1.v1.1">
    <property type="protein sequence ID" value="Kaladp0095s0173.1.v1.1"/>
    <property type="gene ID" value="Kaladp0095s0173.v1.1"/>
</dbReference>
<dbReference type="Pfam" id="PF08661">
    <property type="entry name" value="Rep_fac-A_3"/>
    <property type="match status" value="1"/>
</dbReference>
<dbReference type="AlphaFoldDB" id="A0A7N0UZ72"/>
<evidence type="ECO:0008006" key="6">
    <source>
        <dbReference type="Google" id="ProtNLM"/>
    </source>
</evidence>
<evidence type="ECO:0000313" key="4">
    <source>
        <dbReference type="EnsemblPlants" id="Kaladp0095s0173.2.v1.1"/>
    </source>
</evidence>
<keyword evidence="5" id="KW-1185">Reference proteome</keyword>
<reference evidence="4" key="1">
    <citation type="submission" date="2021-01" db="UniProtKB">
        <authorList>
            <consortium name="EnsemblPlants"/>
        </authorList>
    </citation>
    <scope>IDENTIFICATION</scope>
</reference>
<evidence type="ECO:0000256" key="2">
    <source>
        <dbReference type="ARBA" id="ARBA00009761"/>
    </source>
</evidence>
<name>A0A7N0UZ72_KALFE</name>
<proteinExistence type="inferred from homology"/>
<dbReference type="GO" id="GO:0003677">
    <property type="term" value="F:DNA binding"/>
    <property type="evidence" value="ECO:0007669"/>
    <property type="project" value="InterPro"/>
</dbReference>
<dbReference type="GO" id="GO:0006281">
    <property type="term" value="P:DNA repair"/>
    <property type="evidence" value="ECO:0007669"/>
    <property type="project" value="InterPro"/>
</dbReference>
<dbReference type="PANTHER" id="PTHR47058:SF3">
    <property type="entry name" value="REPLICATION PROTEIN A 14 KDA SUBUNIT A-RELATED"/>
    <property type="match status" value="1"/>
</dbReference>
<dbReference type="SUPFAM" id="SSF50249">
    <property type="entry name" value="Nucleic acid-binding proteins"/>
    <property type="match status" value="1"/>
</dbReference>
<dbReference type="Proteomes" id="UP000594263">
    <property type="component" value="Unplaced"/>
</dbReference>
<dbReference type="GO" id="GO:0006310">
    <property type="term" value="P:DNA recombination"/>
    <property type="evidence" value="ECO:0007669"/>
    <property type="project" value="InterPro"/>
</dbReference>
<dbReference type="GO" id="GO:0006260">
    <property type="term" value="P:DNA replication"/>
    <property type="evidence" value="ECO:0007669"/>
    <property type="project" value="InterPro"/>
</dbReference>
<protein>
    <recommendedName>
        <fullName evidence="6">Replication factor A protein 3</fullName>
    </recommendedName>
</protein>
<dbReference type="CDD" id="cd04479">
    <property type="entry name" value="RPA3"/>
    <property type="match status" value="1"/>
</dbReference>
<evidence type="ECO:0000313" key="5">
    <source>
        <dbReference type="Proteomes" id="UP000594263"/>
    </source>
</evidence>
<dbReference type="InterPro" id="IPR013970">
    <property type="entry name" value="Rfa2"/>
</dbReference>
<keyword evidence="3" id="KW-0539">Nucleus</keyword>
<dbReference type="EnsemblPlants" id="Kaladp0095s0173.2.v1.1">
    <property type="protein sequence ID" value="Kaladp0095s0173.2.v1.1"/>
    <property type="gene ID" value="Kaladp0095s0173.v1.1"/>
</dbReference>
<dbReference type="OMA" id="IRAEVWT"/>
<evidence type="ECO:0000256" key="3">
    <source>
        <dbReference type="ARBA" id="ARBA00023242"/>
    </source>
</evidence>
<comment type="subcellular location">
    <subcellularLocation>
        <location evidence="1">Nucleus</location>
    </subcellularLocation>
</comment>
<evidence type="ECO:0000256" key="1">
    <source>
        <dbReference type="ARBA" id="ARBA00004123"/>
    </source>
</evidence>
<dbReference type="Gramene" id="Kaladp0095s0173.2.v1.1">
    <property type="protein sequence ID" value="Kaladp0095s0173.2.v1.1"/>
    <property type="gene ID" value="Kaladp0095s0173.v1.1"/>
</dbReference>
<dbReference type="InterPro" id="IPR012340">
    <property type="entry name" value="NA-bd_OB-fold"/>
</dbReference>
<dbReference type="Gene3D" id="2.40.50.140">
    <property type="entry name" value="Nucleic acid-binding proteins"/>
    <property type="match status" value="1"/>
</dbReference>
<comment type="similarity">
    <text evidence="2">Belongs to the replication factor A protein 3 family.</text>
</comment>
<organism evidence="4 5">
    <name type="scientific">Kalanchoe fedtschenkoi</name>
    <name type="common">Lavender scallops</name>
    <name type="synonym">South American air plant</name>
    <dbReference type="NCBI Taxonomy" id="63787"/>
    <lineage>
        <taxon>Eukaryota</taxon>
        <taxon>Viridiplantae</taxon>
        <taxon>Streptophyta</taxon>
        <taxon>Embryophyta</taxon>
        <taxon>Tracheophyta</taxon>
        <taxon>Spermatophyta</taxon>
        <taxon>Magnoliopsida</taxon>
        <taxon>eudicotyledons</taxon>
        <taxon>Gunneridae</taxon>
        <taxon>Pentapetalae</taxon>
        <taxon>Saxifragales</taxon>
        <taxon>Crassulaceae</taxon>
        <taxon>Kalanchoe</taxon>
    </lineage>
</organism>
<accession>A0A7N0UZ72</accession>
<sequence length="106" mass="11698">MDTSNPAVLVNGELLRLYVGKKVRTVVQVIRSESGIVHGKSSDDQQLILKGSLPGTLSQFVEVIGTAESAQSIRAEKWNNFGDTFDLSNYNQLCKLANGEYKHLFL</sequence>
<dbReference type="Gramene" id="Kaladp0095s0173.1.v1.1">
    <property type="protein sequence ID" value="Kaladp0095s0173.1.v1.1"/>
    <property type="gene ID" value="Kaladp0095s0173.v1.1"/>
</dbReference>